<dbReference type="PANTHER" id="PTHR46535">
    <property type="entry name" value="NEDD4-BINDING PROTEIN 2"/>
    <property type="match status" value="1"/>
</dbReference>
<dbReference type="EMBL" id="GL996502">
    <property type="protein sequence ID" value="EGW32189.1"/>
    <property type="molecule type" value="Genomic_DNA"/>
</dbReference>
<dbReference type="OMA" id="MEAKELW"/>
<reference evidence="3 4" key="1">
    <citation type="journal article" date="2011" name="Proc. Natl. Acad. Sci. U.S.A.">
        <title>Comparative genomics of xylose-fermenting fungi for enhanced biofuel production.</title>
        <authorList>
            <person name="Wohlbach D.J."/>
            <person name="Kuo A."/>
            <person name="Sato T.K."/>
            <person name="Potts K.M."/>
            <person name="Salamov A.A."/>
            <person name="LaButti K.M."/>
            <person name="Sun H."/>
            <person name="Clum A."/>
            <person name="Pangilinan J.L."/>
            <person name="Lindquist E.A."/>
            <person name="Lucas S."/>
            <person name="Lapidus A."/>
            <person name="Jin M."/>
            <person name="Gunawan C."/>
            <person name="Balan V."/>
            <person name="Dale B.E."/>
            <person name="Jeffries T.W."/>
            <person name="Zinkel R."/>
            <person name="Barry K.W."/>
            <person name="Grigoriev I.V."/>
            <person name="Gasch A.P."/>
        </authorList>
    </citation>
    <scope>NUCLEOTIDE SEQUENCE [LARGE SCALE GENOMIC DNA]</scope>
    <source>
        <strain evidence="4">NRRL Y-27907 / 11-Y1</strain>
    </source>
</reference>
<sequence>MNCRPMVNKKVYPRGGGGRVQRGGGEKRNKPRAVITRVKSTYKYNPQSDEAKEFWTLYDSNPQFHNIDRQILINALEFFEGEVYKAVALATELISHPQYNRKPKITSSARHQRQSNDPYLAVSQKFTNYQRVKAEATTSEKDQFRKYLESSVVDLHMLRLTQAMTLTKMVLNHWWEEEMRYREQDGNLGRFGHLAGTGAVTLITGRGIHSVGGVSVIRRFVKQYLTKNDYVFEEHSGKFEVKGKRGTHR</sequence>
<dbReference type="InterPro" id="IPR002625">
    <property type="entry name" value="Smr_dom"/>
</dbReference>
<dbReference type="PANTHER" id="PTHR46535:SF1">
    <property type="entry name" value="NEDD4-BINDING PROTEIN 2"/>
    <property type="match status" value="1"/>
</dbReference>
<dbReference type="PROSITE" id="PS50828">
    <property type="entry name" value="SMR"/>
    <property type="match status" value="1"/>
</dbReference>
<name>G3APL8_SPAPN</name>
<dbReference type="InterPro" id="IPR052772">
    <property type="entry name" value="Endo/PolyKinase_Domain-Protein"/>
</dbReference>
<dbReference type="GeneID" id="18873810"/>
<dbReference type="SMART" id="SM00463">
    <property type="entry name" value="SMR"/>
    <property type="match status" value="1"/>
</dbReference>
<proteinExistence type="predicted"/>
<dbReference type="STRING" id="619300.G3APL8"/>
<dbReference type="RefSeq" id="XP_007375465.1">
    <property type="nucleotide sequence ID" value="XM_007375403.1"/>
</dbReference>
<keyword evidence="4" id="KW-1185">Reference proteome</keyword>
<organism evidence="4">
    <name type="scientific">Spathaspora passalidarum (strain NRRL Y-27907 / 11-Y1)</name>
    <dbReference type="NCBI Taxonomy" id="619300"/>
    <lineage>
        <taxon>Eukaryota</taxon>
        <taxon>Fungi</taxon>
        <taxon>Dikarya</taxon>
        <taxon>Ascomycota</taxon>
        <taxon>Saccharomycotina</taxon>
        <taxon>Pichiomycetes</taxon>
        <taxon>Debaryomycetaceae</taxon>
        <taxon>Spathaspora</taxon>
    </lineage>
</organism>
<evidence type="ECO:0000259" key="2">
    <source>
        <dbReference type="PROSITE" id="PS50828"/>
    </source>
</evidence>
<feature type="compositionally biased region" description="Gly residues" evidence="1">
    <location>
        <begin position="14"/>
        <end position="23"/>
    </location>
</feature>
<dbReference type="HOGENOM" id="CLU_083055_0_0_1"/>
<dbReference type="OrthoDB" id="4080456at2759"/>
<dbReference type="InterPro" id="IPR036063">
    <property type="entry name" value="Smr_dom_sf"/>
</dbReference>
<dbReference type="AlphaFoldDB" id="G3APL8"/>
<dbReference type="GO" id="GO:0004519">
    <property type="term" value="F:endonuclease activity"/>
    <property type="evidence" value="ECO:0007669"/>
    <property type="project" value="TreeGrafter"/>
</dbReference>
<dbReference type="GO" id="GO:0005634">
    <property type="term" value="C:nucleus"/>
    <property type="evidence" value="ECO:0007669"/>
    <property type="project" value="TreeGrafter"/>
</dbReference>
<dbReference type="SUPFAM" id="SSF160443">
    <property type="entry name" value="SMR domain-like"/>
    <property type="match status" value="1"/>
</dbReference>
<accession>G3APL8</accession>
<dbReference type="Gene3D" id="3.30.1370.110">
    <property type="match status" value="1"/>
</dbReference>
<evidence type="ECO:0000313" key="4">
    <source>
        <dbReference type="Proteomes" id="UP000000709"/>
    </source>
</evidence>
<dbReference type="FunCoup" id="G3APL8">
    <property type="interactions" value="13"/>
</dbReference>
<feature type="region of interest" description="Disordered" evidence="1">
    <location>
        <begin position="1"/>
        <end position="30"/>
    </location>
</feature>
<evidence type="ECO:0000313" key="3">
    <source>
        <dbReference type="EMBL" id="EGW32189.1"/>
    </source>
</evidence>
<dbReference type="InParanoid" id="G3APL8"/>
<dbReference type="Proteomes" id="UP000000709">
    <property type="component" value="Unassembled WGS sequence"/>
</dbReference>
<gene>
    <name evidence="3" type="ORF">SPAPADRAFT_61273</name>
</gene>
<evidence type="ECO:0000256" key="1">
    <source>
        <dbReference type="SAM" id="MobiDB-lite"/>
    </source>
</evidence>
<protein>
    <recommendedName>
        <fullName evidence="2">Smr domain-containing protein</fullName>
    </recommendedName>
</protein>
<dbReference type="KEGG" id="spaa:SPAPADRAFT_61273"/>
<dbReference type="eggNOG" id="KOG2401">
    <property type="taxonomic scope" value="Eukaryota"/>
</dbReference>
<feature type="domain" description="Smr" evidence="2">
    <location>
        <begin position="153"/>
        <end position="249"/>
    </location>
</feature>